<protein>
    <submittedName>
        <fullName evidence="3">Uncharacterized protein LOC108567745</fullName>
    </submittedName>
</protein>
<keyword evidence="2" id="KW-1185">Reference proteome</keyword>
<gene>
    <name evidence="3" type="primary">LOC108567745</name>
</gene>
<proteinExistence type="predicted"/>
<dbReference type="RefSeq" id="XP_017783874.1">
    <property type="nucleotide sequence ID" value="XM_017928385.1"/>
</dbReference>
<evidence type="ECO:0000256" key="1">
    <source>
        <dbReference type="SAM" id="MobiDB-lite"/>
    </source>
</evidence>
<dbReference type="Proteomes" id="UP000695000">
    <property type="component" value="Unplaced"/>
</dbReference>
<accession>A0ABM1NAM4</accession>
<reference evidence="3" key="1">
    <citation type="submission" date="2025-08" db="UniProtKB">
        <authorList>
            <consortium name="RefSeq"/>
        </authorList>
    </citation>
    <scope>IDENTIFICATION</scope>
    <source>
        <tissue evidence="3">Whole Larva</tissue>
    </source>
</reference>
<organism evidence="2 3">
    <name type="scientific">Nicrophorus vespilloides</name>
    <name type="common">Boreal carrion beetle</name>
    <dbReference type="NCBI Taxonomy" id="110193"/>
    <lineage>
        <taxon>Eukaryota</taxon>
        <taxon>Metazoa</taxon>
        <taxon>Ecdysozoa</taxon>
        <taxon>Arthropoda</taxon>
        <taxon>Hexapoda</taxon>
        <taxon>Insecta</taxon>
        <taxon>Pterygota</taxon>
        <taxon>Neoptera</taxon>
        <taxon>Endopterygota</taxon>
        <taxon>Coleoptera</taxon>
        <taxon>Polyphaga</taxon>
        <taxon>Staphyliniformia</taxon>
        <taxon>Silphidae</taxon>
        <taxon>Nicrophorinae</taxon>
        <taxon>Nicrophorus</taxon>
    </lineage>
</organism>
<feature type="region of interest" description="Disordered" evidence="1">
    <location>
        <begin position="66"/>
        <end position="131"/>
    </location>
</feature>
<feature type="compositionally biased region" description="Basic and acidic residues" evidence="1">
    <location>
        <begin position="219"/>
        <end position="240"/>
    </location>
</feature>
<feature type="compositionally biased region" description="Polar residues" evidence="1">
    <location>
        <begin position="66"/>
        <end position="79"/>
    </location>
</feature>
<name>A0ABM1NAM4_NICVS</name>
<dbReference type="GeneID" id="108567745"/>
<sequence length="249" mass="28492">MIAYRSASSTYPPFEHESNLVDYNDHYSRINNLDNIVFYQRSNNPSMCYALSENVQQSLRRAIINQRQESASTTSTTDNPLLYQSRYDDDSRPGNITMPMNQIGESPDDSTDSEESSSILLTPLSRTQNNGSETIDIFQGIYSNENGPDNQIVITVQGFTDNSDEARSRRTFWSNARHPYGKSMENYIRNRNRQQASSSSGNHRYDNQEPTSSEFENVYGDKRMPRKFSDTLPRHLRPCESSDSSDDDT</sequence>
<evidence type="ECO:0000313" key="3">
    <source>
        <dbReference type="RefSeq" id="XP_017783874.1"/>
    </source>
</evidence>
<evidence type="ECO:0000313" key="2">
    <source>
        <dbReference type="Proteomes" id="UP000695000"/>
    </source>
</evidence>
<feature type="compositionally biased region" description="Acidic residues" evidence="1">
    <location>
        <begin position="106"/>
        <end position="115"/>
    </location>
</feature>
<feature type="region of interest" description="Disordered" evidence="1">
    <location>
        <begin position="192"/>
        <end position="249"/>
    </location>
</feature>